<dbReference type="Gene3D" id="3.40.630.190">
    <property type="entry name" value="LCP protein"/>
    <property type="match status" value="1"/>
</dbReference>
<feature type="transmembrane region" description="Helical" evidence="2">
    <location>
        <begin position="21"/>
        <end position="46"/>
    </location>
</feature>
<dbReference type="eggNOG" id="COG1316">
    <property type="taxonomic scope" value="Bacteria"/>
</dbReference>
<protein>
    <submittedName>
        <fullName evidence="4">Transcriptional regulator</fullName>
    </submittedName>
</protein>
<dbReference type="Proteomes" id="UP000009320">
    <property type="component" value="Unassembled WGS sequence"/>
</dbReference>
<dbReference type="NCBIfam" id="TIGR00350">
    <property type="entry name" value="lytR_cpsA_psr"/>
    <property type="match status" value="1"/>
</dbReference>
<keyword evidence="2" id="KW-1133">Transmembrane helix</keyword>
<gene>
    <name evidence="4" type="ORF">BN55_07265</name>
</gene>
<proteinExistence type="inferred from homology"/>
<dbReference type="EMBL" id="CAKE01000002">
    <property type="protein sequence ID" value="CCI81350.1"/>
    <property type="molecule type" value="Genomic_DNA"/>
</dbReference>
<dbReference type="STRING" id="1423758.FC41_GL001217"/>
<organism evidence="4 5">
    <name type="scientific">Lactobacillus hominis DSM 23910 = CRBIP 24.179</name>
    <dbReference type="NCBI Taxonomy" id="1423758"/>
    <lineage>
        <taxon>Bacteria</taxon>
        <taxon>Bacillati</taxon>
        <taxon>Bacillota</taxon>
        <taxon>Bacilli</taxon>
        <taxon>Lactobacillales</taxon>
        <taxon>Lactobacillaceae</taxon>
        <taxon>Lactobacillus</taxon>
    </lineage>
</organism>
<keyword evidence="5" id="KW-1185">Reference proteome</keyword>
<name>I7KGL2_9LACO</name>
<evidence type="ECO:0000313" key="4">
    <source>
        <dbReference type="EMBL" id="CCI81350.1"/>
    </source>
</evidence>
<dbReference type="InterPro" id="IPR050922">
    <property type="entry name" value="LytR/CpsA/Psr_CW_biosynth"/>
</dbReference>
<dbReference type="RefSeq" id="WP_008470068.1">
    <property type="nucleotide sequence ID" value="NZ_AYZP01000003.1"/>
</dbReference>
<dbReference type="OrthoDB" id="27330at2"/>
<feature type="domain" description="Cell envelope-related transcriptional attenuator" evidence="3">
    <location>
        <begin position="93"/>
        <end position="238"/>
    </location>
</feature>
<dbReference type="GeneID" id="82846626"/>
<reference evidence="4 5" key="1">
    <citation type="submission" date="2012-06" db="EMBL/GenBank/DDBJ databases">
        <title>Draft Genome Sequence of Lactobacillus hominis Strain CRBIP 24.179T, isolated from human intestine.</title>
        <authorList>
            <person name="Cousin S."/>
            <person name="Ma L."/>
            <person name="Bizet C."/>
            <person name="Loux V."/>
            <person name="Bouchier C."/>
            <person name="Clermont D."/>
            <person name="Creno S."/>
        </authorList>
    </citation>
    <scope>NUCLEOTIDE SEQUENCE [LARGE SCALE GENOMIC DNA]</scope>
    <source>
        <strain evidence="5">CRBIP 24.179T</strain>
    </source>
</reference>
<comment type="similarity">
    <text evidence="1">Belongs to the LytR/CpsA/Psr (LCP) family.</text>
</comment>
<dbReference type="AlphaFoldDB" id="I7KGL2"/>
<keyword evidence="2" id="KW-0472">Membrane</keyword>
<comment type="caution">
    <text evidence="4">The sequence shown here is derived from an EMBL/GenBank/DDBJ whole genome shotgun (WGS) entry which is preliminary data.</text>
</comment>
<dbReference type="PANTHER" id="PTHR33392">
    <property type="entry name" value="POLYISOPRENYL-TEICHOIC ACID--PEPTIDOGLYCAN TEICHOIC ACID TRANSFERASE TAGU"/>
    <property type="match status" value="1"/>
</dbReference>
<evidence type="ECO:0000259" key="3">
    <source>
        <dbReference type="Pfam" id="PF03816"/>
    </source>
</evidence>
<evidence type="ECO:0000256" key="2">
    <source>
        <dbReference type="SAM" id="Phobius"/>
    </source>
</evidence>
<dbReference type="InterPro" id="IPR004474">
    <property type="entry name" value="LytR_CpsA_psr"/>
</dbReference>
<keyword evidence="2" id="KW-0812">Transmembrane</keyword>
<evidence type="ECO:0000256" key="1">
    <source>
        <dbReference type="ARBA" id="ARBA00006068"/>
    </source>
</evidence>
<dbReference type="PANTHER" id="PTHR33392:SF6">
    <property type="entry name" value="POLYISOPRENYL-TEICHOIC ACID--PEPTIDOGLYCAN TEICHOIC ACID TRANSFERASE TAGU"/>
    <property type="match status" value="1"/>
</dbReference>
<accession>I7KGL2</accession>
<dbReference type="Pfam" id="PF03816">
    <property type="entry name" value="LytR_cpsA_psr"/>
    <property type="match status" value="1"/>
</dbReference>
<evidence type="ECO:0000313" key="5">
    <source>
        <dbReference type="Proteomes" id="UP000009320"/>
    </source>
</evidence>
<sequence>MDKRPLPSRMELNEQKHHKKHIWRWITLIIVLLIAGIGVYVGSIYVKTKNAVDKTYDPQNAVTQDSFNGKEPFSILLLGTDTGAFGRKEKNGNSDTMIIATVNSSKKKVSLMSIPRDTMAQMIGTEDFSVHKINAAYNIGGPKMAMKTTSRLLNVPLKYYIVMNMGGMQKLVDGVGGVDVKPPLSFSYDGYSFTKGKKVHLNGSQALAYSRMRYDDPQGDYGRQLRQRQVIMSILKNALSVKTIENLDSVLDSASNSIRTNITFNSMVSIAKNYRNCTNNMSSDYLHGTGAMIGDASYQVMSDKELQRCSDIVRSDMGLDKEDLSNNETYQNSKNVNFDWSSGDPNQVYYVYEPNSDQLWEGDRSY</sequence>